<dbReference type="Gene3D" id="1.10.510.10">
    <property type="entry name" value="Transferase(Phosphotransferase) domain 1"/>
    <property type="match status" value="1"/>
</dbReference>
<dbReference type="Proteomes" id="UP000186666">
    <property type="component" value="Unassembled WGS sequence"/>
</dbReference>
<dbReference type="SUPFAM" id="SSF56112">
    <property type="entry name" value="Protein kinase-like (PK-like)"/>
    <property type="match status" value="1"/>
</dbReference>
<keyword evidence="2 12" id="KW-0723">Serine/threonine-protein kinase</keyword>
<feature type="transmembrane region" description="Helical" evidence="10">
    <location>
        <begin position="301"/>
        <end position="322"/>
    </location>
</feature>
<dbReference type="InterPro" id="IPR050236">
    <property type="entry name" value="Ser_Thr_kinase_AGC"/>
</dbReference>
<organism evidence="12 13">
    <name type="scientific">Paenibacillus macquariensis</name>
    <dbReference type="NCBI Taxonomy" id="948756"/>
    <lineage>
        <taxon>Bacteria</taxon>
        <taxon>Bacillati</taxon>
        <taxon>Bacillota</taxon>
        <taxon>Bacilli</taxon>
        <taxon>Bacillales</taxon>
        <taxon>Paenibacillaceae</taxon>
        <taxon>Paenibacillus</taxon>
    </lineage>
</organism>
<proteinExistence type="predicted"/>
<keyword evidence="13" id="KW-1185">Reference proteome</keyword>
<keyword evidence="10" id="KW-1133">Transmembrane helix</keyword>
<comment type="catalytic activity">
    <reaction evidence="8">
        <text>L-seryl-[protein] + ATP = O-phospho-L-seryl-[protein] + ADP + H(+)</text>
        <dbReference type="Rhea" id="RHEA:17989"/>
        <dbReference type="Rhea" id="RHEA-COMP:9863"/>
        <dbReference type="Rhea" id="RHEA-COMP:11604"/>
        <dbReference type="ChEBI" id="CHEBI:15378"/>
        <dbReference type="ChEBI" id="CHEBI:29999"/>
        <dbReference type="ChEBI" id="CHEBI:30616"/>
        <dbReference type="ChEBI" id="CHEBI:83421"/>
        <dbReference type="ChEBI" id="CHEBI:456216"/>
        <dbReference type="EC" id="2.7.11.1"/>
    </reaction>
</comment>
<evidence type="ECO:0000256" key="5">
    <source>
        <dbReference type="ARBA" id="ARBA00022777"/>
    </source>
</evidence>
<feature type="binding site" evidence="9">
    <location>
        <position position="60"/>
    </location>
    <ligand>
        <name>ATP</name>
        <dbReference type="ChEBI" id="CHEBI:30616"/>
    </ligand>
</feature>
<evidence type="ECO:0000256" key="10">
    <source>
        <dbReference type="SAM" id="Phobius"/>
    </source>
</evidence>
<dbReference type="Pfam" id="PF00069">
    <property type="entry name" value="Pkinase"/>
    <property type="match status" value="1"/>
</dbReference>
<evidence type="ECO:0000313" key="12">
    <source>
        <dbReference type="EMBL" id="SIR60315.1"/>
    </source>
</evidence>
<reference evidence="12 13" key="1">
    <citation type="submission" date="2017-01" db="EMBL/GenBank/DDBJ databases">
        <authorList>
            <person name="Varghese N."/>
            <person name="Submissions S."/>
        </authorList>
    </citation>
    <scope>NUCLEOTIDE SEQUENCE [LARGE SCALE GENOMIC DNA]</scope>
    <source>
        <strain evidence="12 13">ATCC 23464</strain>
    </source>
</reference>
<sequence>MREKENAVITSSNPNYPAGTVITGKWRNSRFVIQSVLGSGANGTVYLVQKAGYRERYALKMGNDTLELQSEVNVLTSLQIQRKQKDKQEGIAHRPYLLEVDDYSERQREIPFYVMRYVEGSPLHWFIRKRGQEWMGIVGLRLLEKLRDLHQLGFVFGDLKPENVMVSEYGEVELIDYGGVSSIGRSVKQFTEWYDRGYWNAGTRGSDEGYDLFAFAILCIHLIHGEGLRAAATQHLPQTRSVSDLLTLVQRSHKLKPYADWLTKAIRGEFEGSDQAWKLWKQQINKPVFAQNKPSHKTPRWLRYAFTFSFLLLCGVVCLAVWL</sequence>
<evidence type="ECO:0000259" key="11">
    <source>
        <dbReference type="PROSITE" id="PS50011"/>
    </source>
</evidence>
<evidence type="ECO:0000313" key="13">
    <source>
        <dbReference type="Proteomes" id="UP000186666"/>
    </source>
</evidence>
<name>A0ABY1KCJ1_9BACL</name>
<dbReference type="InterPro" id="IPR017441">
    <property type="entry name" value="Protein_kinase_ATP_BS"/>
</dbReference>
<evidence type="ECO:0000256" key="6">
    <source>
        <dbReference type="ARBA" id="ARBA00022840"/>
    </source>
</evidence>
<evidence type="ECO:0000256" key="2">
    <source>
        <dbReference type="ARBA" id="ARBA00022527"/>
    </source>
</evidence>
<dbReference type="EMBL" id="FTNK01000022">
    <property type="protein sequence ID" value="SIR60315.1"/>
    <property type="molecule type" value="Genomic_DNA"/>
</dbReference>
<dbReference type="SMART" id="SM00220">
    <property type="entry name" value="S_TKc"/>
    <property type="match status" value="1"/>
</dbReference>
<accession>A0ABY1KCJ1</accession>
<dbReference type="GO" id="GO:0004674">
    <property type="term" value="F:protein serine/threonine kinase activity"/>
    <property type="evidence" value="ECO:0007669"/>
    <property type="project" value="UniProtKB-KW"/>
</dbReference>
<evidence type="ECO:0000256" key="4">
    <source>
        <dbReference type="ARBA" id="ARBA00022741"/>
    </source>
</evidence>
<dbReference type="EC" id="2.7.11.1" evidence="1"/>
<evidence type="ECO:0000256" key="3">
    <source>
        <dbReference type="ARBA" id="ARBA00022679"/>
    </source>
</evidence>
<keyword evidence="10" id="KW-0812">Transmembrane</keyword>
<feature type="domain" description="Protein kinase" evidence="11">
    <location>
        <begin position="31"/>
        <end position="323"/>
    </location>
</feature>
<evidence type="ECO:0000256" key="1">
    <source>
        <dbReference type="ARBA" id="ARBA00012513"/>
    </source>
</evidence>
<keyword evidence="5 12" id="KW-0418">Kinase</keyword>
<dbReference type="InterPro" id="IPR000719">
    <property type="entry name" value="Prot_kinase_dom"/>
</dbReference>
<comment type="catalytic activity">
    <reaction evidence="7">
        <text>L-threonyl-[protein] + ATP = O-phospho-L-threonyl-[protein] + ADP + H(+)</text>
        <dbReference type="Rhea" id="RHEA:46608"/>
        <dbReference type="Rhea" id="RHEA-COMP:11060"/>
        <dbReference type="Rhea" id="RHEA-COMP:11605"/>
        <dbReference type="ChEBI" id="CHEBI:15378"/>
        <dbReference type="ChEBI" id="CHEBI:30013"/>
        <dbReference type="ChEBI" id="CHEBI:30616"/>
        <dbReference type="ChEBI" id="CHEBI:61977"/>
        <dbReference type="ChEBI" id="CHEBI:456216"/>
        <dbReference type="EC" id="2.7.11.1"/>
    </reaction>
</comment>
<dbReference type="PROSITE" id="PS50011">
    <property type="entry name" value="PROTEIN_KINASE_DOM"/>
    <property type="match status" value="1"/>
</dbReference>
<keyword evidence="4 9" id="KW-0547">Nucleotide-binding</keyword>
<keyword evidence="10" id="KW-0472">Membrane</keyword>
<protein>
    <recommendedName>
        <fullName evidence="1">non-specific serine/threonine protein kinase</fullName>
        <ecNumber evidence="1">2.7.11.1</ecNumber>
    </recommendedName>
</protein>
<evidence type="ECO:0000256" key="9">
    <source>
        <dbReference type="PROSITE-ProRule" id="PRU10141"/>
    </source>
</evidence>
<evidence type="ECO:0000256" key="8">
    <source>
        <dbReference type="ARBA" id="ARBA00048679"/>
    </source>
</evidence>
<dbReference type="InterPro" id="IPR011009">
    <property type="entry name" value="Kinase-like_dom_sf"/>
</dbReference>
<dbReference type="PANTHER" id="PTHR24356">
    <property type="entry name" value="SERINE/THREONINE-PROTEIN KINASE"/>
    <property type="match status" value="1"/>
</dbReference>
<keyword evidence="3" id="KW-0808">Transferase</keyword>
<evidence type="ECO:0000256" key="7">
    <source>
        <dbReference type="ARBA" id="ARBA00047899"/>
    </source>
</evidence>
<gene>
    <name evidence="12" type="ORF">SAMN05421578_12222</name>
</gene>
<comment type="caution">
    <text evidence="12">The sequence shown here is derived from an EMBL/GenBank/DDBJ whole genome shotgun (WGS) entry which is preliminary data.</text>
</comment>
<keyword evidence="6 9" id="KW-0067">ATP-binding</keyword>
<dbReference type="PROSITE" id="PS00107">
    <property type="entry name" value="PROTEIN_KINASE_ATP"/>
    <property type="match status" value="1"/>
</dbReference>